<dbReference type="AlphaFoldDB" id="A0A5R9J1P0"/>
<protein>
    <submittedName>
        <fullName evidence="1">Uncharacterized protein</fullName>
    </submittedName>
</protein>
<sequence length="75" mass="8434">MSPAQRLQLERGVQHLHGLGPRATAELLAEVVSPVGEVDFLLDKLEQYRRLSPDLLRAVGGDRFPRRIFRVEDAA</sequence>
<proteinExistence type="predicted"/>
<organism evidence="1 2">
    <name type="scientific">Lichenicoccus roseus</name>
    <dbReference type="NCBI Taxonomy" id="2683649"/>
    <lineage>
        <taxon>Bacteria</taxon>
        <taxon>Pseudomonadati</taxon>
        <taxon>Pseudomonadota</taxon>
        <taxon>Alphaproteobacteria</taxon>
        <taxon>Acetobacterales</taxon>
        <taxon>Acetobacteraceae</taxon>
        <taxon>Lichenicoccus</taxon>
    </lineage>
</organism>
<name>A0A5R9J1P0_9PROT</name>
<evidence type="ECO:0000313" key="2">
    <source>
        <dbReference type="Proteomes" id="UP000305654"/>
    </source>
</evidence>
<reference evidence="1 2" key="1">
    <citation type="submission" date="2019-05" db="EMBL/GenBank/DDBJ databases">
        <authorList>
            <person name="Pankratov T."/>
            <person name="Grouzdev D."/>
        </authorList>
    </citation>
    <scope>NUCLEOTIDE SEQUENCE [LARGE SCALE GENOMIC DNA]</scope>
    <source>
        <strain evidence="1 2">KEBCLARHB70R</strain>
    </source>
</reference>
<keyword evidence="2" id="KW-1185">Reference proteome</keyword>
<evidence type="ECO:0000313" key="1">
    <source>
        <dbReference type="EMBL" id="TLU71462.1"/>
    </source>
</evidence>
<dbReference type="Proteomes" id="UP000305654">
    <property type="component" value="Unassembled WGS sequence"/>
</dbReference>
<gene>
    <name evidence="1" type="ORF">FE263_16310</name>
</gene>
<dbReference type="RefSeq" id="WP_138327100.1">
    <property type="nucleotide sequence ID" value="NZ_VCDI01000006.1"/>
</dbReference>
<accession>A0A5R9J1P0</accession>
<dbReference type="EMBL" id="VCDI01000006">
    <property type="protein sequence ID" value="TLU71462.1"/>
    <property type="molecule type" value="Genomic_DNA"/>
</dbReference>
<comment type="caution">
    <text evidence="1">The sequence shown here is derived from an EMBL/GenBank/DDBJ whole genome shotgun (WGS) entry which is preliminary data.</text>
</comment>
<dbReference type="OrthoDB" id="9777169at2"/>